<protein>
    <submittedName>
        <fullName evidence="5">Phosphoserine phosphatase</fullName>
    </submittedName>
</protein>
<comment type="cofactor">
    <cofactor evidence="1">
        <name>Mg(2+)</name>
        <dbReference type="ChEBI" id="CHEBI:18420"/>
    </cofactor>
</comment>
<dbReference type="InterPro" id="IPR050582">
    <property type="entry name" value="HAD-like_SerB"/>
</dbReference>
<evidence type="ECO:0000256" key="2">
    <source>
        <dbReference type="ARBA" id="ARBA00022723"/>
    </source>
</evidence>
<dbReference type="Pfam" id="PF06888">
    <property type="entry name" value="Put_Phosphatase"/>
    <property type="match status" value="1"/>
</dbReference>
<evidence type="ECO:0000313" key="5">
    <source>
        <dbReference type="EMBL" id="BDU51279.1"/>
    </source>
</evidence>
<dbReference type="EMBL" id="AP027059">
    <property type="protein sequence ID" value="BDU51279.1"/>
    <property type="molecule type" value="Genomic_DNA"/>
</dbReference>
<dbReference type="GO" id="GO:0006564">
    <property type="term" value="P:L-serine biosynthetic process"/>
    <property type="evidence" value="ECO:0007669"/>
    <property type="project" value="TreeGrafter"/>
</dbReference>
<keyword evidence="4" id="KW-0460">Magnesium</keyword>
<dbReference type="GO" id="GO:0036424">
    <property type="term" value="F:L-phosphoserine phosphatase activity"/>
    <property type="evidence" value="ECO:0007669"/>
    <property type="project" value="TreeGrafter"/>
</dbReference>
<sequence length="203" mass="24036">MKKIYLIDFDGTITKQDTLDYIANKFHPKEYKEWAEKIMNGDFTVKDWLKSFEATFKTEEKLYLELLKEIEIDETFKEFIKGKEVKIVSGGFIYNIENILGNYGIDNIEIYGNDLTFIENNRIKINSRYYNEKCGKCGVCKTNILNEYKKEYDYIVYVGDGITDICTARYADKVYAKRASYLELKLKEENIEFISFDKFEEVE</sequence>
<organism evidence="5 6">
    <name type="scientific">Haliovirga abyssi</name>
    <dbReference type="NCBI Taxonomy" id="2996794"/>
    <lineage>
        <taxon>Bacteria</taxon>
        <taxon>Fusobacteriati</taxon>
        <taxon>Fusobacteriota</taxon>
        <taxon>Fusobacteriia</taxon>
        <taxon>Fusobacteriales</taxon>
        <taxon>Haliovirgaceae</taxon>
        <taxon>Haliovirga</taxon>
    </lineage>
</organism>
<gene>
    <name evidence="5" type="ORF">HLVA_18480</name>
</gene>
<proteinExistence type="predicted"/>
<dbReference type="Gene3D" id="3.40.50.1000">
    <property type="entry name" value="HAD superfamily/HAD-like"/>
    <property type="match status" value="1"/>
</dbReference>
<dbReference type="SUPFAM" id="SSF56784">
    <property type="entry name" value="HAD-like"/>
    <property type="match status" value="1"/>
</dbReference>
<accession>A0AAU9DVA0</accession>
<name>A0AAU9DVA0_9FUSO</name>
<dbReference type="AlphaFoldDB" id="A0AAU9DVA0"/>
<dbReference type="Gene3D" id="3.90.1470.20">
    <property type="match status" value="1"/>
</dbReference>
<dbReference type="GO" id="GO:0005737">
    <property type="term" value="C:cytoplasm"/>
    <property type="evidence" value="ECO:0007669"/>
    <property type="project" value="TreeGrafter"/>
</dbReference>
<dbReference type="RefSeq" id="WP_307904142.1">
    <property type="nucleotide sequence ID" value="NZ_AP027059.1"/>
</dbReference>
<dbReference type="InterPro" id="IPR036412">
    <property type="entry name" value="HAD-like_sf"/>
</dbReference>
<dbReference type="GO" id="GO:0000287">
    <property type="term" value="F:magnesium ion binding"/>
    <property type="evidence" value="ECO:0007669"/>
    <property type="project" value="TreeGrafter"/>
</dbReference>
<dbReference type="PANTHER" id="PTHR43344">
    <property type="entry name" value="PHOSPHOSERINE PHOSPHATASE"/>
    <property type="match status" value="1"/>
</dbReference>
<evidence type="ECO:0000256" key="3">
    <source>
        <dbReference type="ARBA" id="ARBA00022801"/>
    </source>
</evidence>
<dbReference type="Proteomes" id="UP001321582">
    <property type="component" value="Chromosome"/>
</dbReference>
<keyword evidence="3" id="KW-0378">Hydrolase</keyword>
<reference evidence="5 6" key="1">
    <citation type="submission" date="2022-11" db="EMBL/GenBank/DDBJ databases">
        <title>Haliovirga abyssi gen. nov., sp. nov., a mesophilic fermentative bacterium isolated from the Iheya North hydrothermal field and the proposal of Haliovirgaceae fam. nov.</title>
        <authorList>
            <person name="Miyazaki U."/>
            <person name="Tame A."/>
            <person name="Miyazaki J."/>
            <person name="Takai K."/>
            <person name="Sawayama S."/>
            <person name="Kitajima M."/>
            <person name="Okamoto A."/>
            <person name="Nakagawa S."/>
        </authorList>
    </citation>
    <scope>NUCLEOTIDE SEQUENCE [LARGE SCALE GENOMIC DNA]</scope>
    <source>
        <strain evidence="5 6">IC12</strain>
    </source>
</reference>
<evidence type="ECO:0000256" key="4">
    <source>
        <dbReference type="ARBA" id="ARBA00022842"/>
    </source>
</evidence>
<dbReference type="PANTHER" id="PTHR43344:SF21">
    <property type="entry name" value="POLYOL PHOSPHATE PHOSPHATASE PYP1"/>
    <property type="match status" value="1"/>
</dbReference>
<keyword evidence="2" id="KW-0479">Metal-binding</keyword>
<dbReference type="KEGG" id="haby:HLVA_18480"/>
<evidence type="ECO:0000256" key="1">
    <source>
        <dbReference type="ARBA" id="ARBA00001946"/>
    </source>
</evidence>
<dbReference type="InterPro" id="IPR006384">
    <property type="entry name" value="HAD_hydro_PyrdxlP_Pase-like"/>
</dbReference>
<keyword evidence="6" id="KW-1185">Reference proteome</keyword>
<evidence type="ECO:0000313" key="6">
    <source>
        <dbReference type="Proteomes" id="UP001321582"/>
    </source>
</evidence>
<dbReference type="InterPro" id="IPR016965">
    <property type="entry name" value="Pase_PHOSPHO-typ"/>
</dbReference>
<dbReference type="InterPro" id="IPR023214">
    <property type="entry name" value="HAD_sf"/>
</dbReference>
<dbReference type="NCBIfam" id="TIGR01489">
    <property type="entry name" value="DKMTPPase-SF"/>
    <property type="match status" value="1"/>
</dbReference>
<dbReference type="NCBIfam" id="TIGR01488">
    <property type="entry name" value="HAD-SF-IB"/>
    <property type="match status" value="1"/>
</dbReference>